<dbReference type="HOGENOM" id="CLU_016455_4_0_11"/>
<dbReference type="AlphaFoldDB" id="F4CNE5"/>
<proteinExistence type="inferred from homology"/>
<accession>F4CNE5</accession>
<dbReference type="InterPro" id="IPR050922">
    <property type="entry name" value="LytR/CpsA/Psr_CW_biosynth"/>
</dbReference>
<dbReference type="PANTHER" id="PTHR33392:SF6">
    <property type="entry name" value="POLYISOPRENYL-TEICHOIC ACID--PEPTIDOGLYCAN TEICHOIC ACID TRANSFERASE TAGU"/>
    <property type="match status" value="1"/>
</dbReference>
<feature type="transmembrane region" description="Helical" evidence="3">
    <location>
        <begin position="20"/>
        <end position="41"/>
    </location>
</feature>
<dbReference type="NCBIfam" id="TIGR00350">
    <property type="entry name" value="lytR_cpsA_psr"/>
    <property type="match status" value="1"/>
</dbReference>
<organism evidence="6 7">
    <name type="scientific">Pseudonocardia dioxanivorans (strain ATCC 55486 / DSM 44775 / JCM 13855 / CB1190)</name>
    <dbReference type="NCBI Taxonomy" id="675635"/>
    <lineage>
        <taxon>Bacteria</taxon>
        <taxon>Bacillati</taxon>
        <taxon>Actinomycetota</taxon>
        <taxon>Actinomycetes</taxon>
        <taxon>Pseudonocardiales</taxon>
        <taxon>Pseudonocardiaceae</taxon>
        <taxon>Pseudonocardia</taxon>
    </lineage>
</organism>
<protein>
    <submittedName>
        <fullName evidence="6">Cell envelope-related transcriptional attenuator</fullName>
    </submittedName>
</protein>
<evidence type="ECO:0000256" key="3">
    <source>
        <dbReference type="SAM" id="Phobius"/>
    </source>
</evidence>
<dbReference type="KEGG" id="pdx:Psed_5031"/>
<dbReference type="Gene3D" id="3.30.70.2390">
    <property type="match status" value="1"/>
</dbReference>
<evidence type="ECO:0000256" key="2">
    <source>
        <dbReference type="SAM" id="MobiDB-lite"/>
    </source>
</evidence>
<dbReference type="PANTHER" id="PTHR33392">
    <property type="entry name" value="POLYISOPRENYL-TEICHOIC ACID--PEPTIDOGLYCAN TEICHOIC ACID TRANSFERASE TAGU"/>
    <property type="match status" value="1"/>
</dbReference>
<dbReference type="EMBL" id="CP002593">
    <property type="protein sequence ID" value="AEA27169.1"/>
    <property type="molecule type" value="Genomic_DNA"/>
</dbReference>
<dbReference type="STRING" id="675635.Psed_5031"/>
<reference evidence="6 7" key="1">
    <citation type="journal article" date="2011" name="J. Bacteriol.">
        <title>Genome sequence of the 1,4-dioxane-degrading Pseudonocardia dioxanivorans strain CB1190.</title>
        <authorList>
            <person name="Sales C.M."/>
            <person name="Mahendra S."/>
            <person name="Grostern A."/>
            <person name="Parales R.E."/>
            <person name="Goodwin L.A."/>
            <person name="Woyke T."/>
            <person name="Nolan M."/>
            <person name="Lapidus A."/>
            <person name="Chertkov O."/>
            <person name="Ovchinnikova G."/>
            <person name="Sczyrba A."/>
            <person name="Alvarez-Cohen L."/>
        </authorList>
    </citation>
    <scope>NUCLEOTIDE SEQUENCE [LARGE SCALE GENOMIC DNA]</scope>
    <source>
        <strain evidence="7">ATCC 55486 / DSM 44775 / JCM 13855 / CB1190</strain>
    </source>
</reference>
<comment type="similarity">
    <text evidence="1">Belongs to the LytR/CpsA/Psr (LCP) family.</text>
</comment>
<feature type="domain" description="LytR/CpsA/Psr regulator C-terminal" evidence="5">
    <location>
        <begin position="375"/>
        <end position="457"/>
    </location>
</feature>
<dbReference type="Gene3D" id="3.40.630.190">
    <property type="entry name" value="LCP protein"/>
    <property type="match status" value="1"/>
</dbReference>
<evidence type="ECO:0000313" key="6">
    <source>
        <dbReference type="EMBL" id="AEA27169.1"/>
    </source>
</evidence>
<keyword evidence="7" id="KW-1185">Reference proteome</keyword>
<dbReference type="InterPro" id="IPR004474">
    <property type="entry name" value="LytR_CpsA_psr"/>
</dbReference>
<dbReference type="InterPro" id="IPR027381">
    <property type="entry name" value="LytR/CpsA/Psr_C"/>
</dbReference>
<keyword evidence="3" id="KW-1133">Transmembrane helix</keyword>
<keyword evidence="3" id="KW-0472">Membrane</keyword>
<gene>
    <name evidence="6" type="ordered locus">Psed_5031</name>
</gene>
<evidence type="ECO:0000259" key="4">
    <source>
        <dbReference type="Pfam" id="PF03816"/>
    </source>
</evidence>
<sequence>MGLPGGARAGFRRGGSRAGVTVRVVVALVSAITLTLTGYAWSAYSRLDGGIATSDVLSGNRTADGATDILLVGIDSRTDSHGNPLPQAELNALTAGPDTGTNDTDTLILVRIPASTSAPVTAISIPRDSYVEIPGYGTHKINSAYARAMASAQSRLSAQGVTGAALAVQEADAGRKELVRTVEQLTGASIDHYAELNLVGFADMTQAVGGVQVCLDAPARDSYSGIDLPAGPQTIAGPQALAFVRQRHGLPRGDLDRIVRQQAFLASLTHQVLSAGTLADPARLTSLIDAVDRYIVLDPGWDLLTFASGLQGRTGGDIQFRTIPTGSVDLRTPSDGDAVQVDPSAVRAFVAGVGAPPPPASSASTGNALADAGATVDVENGTSRSGLGASVAREVASSGLPTGTVGNSAATTHTVVRAGPGATAAAAQVATLLGGVPDVTDDALPTGHVEVVVGQDYRGPTAAAAAQAAAGASASAAPGAPPAPPLTADGVPCVN</sequence>
<evidence type="ECO:0000313" key="7">
    <source>
        <dbReference type="Proteomes" id="UP000007809"/>
    </source>
</evidence>
<dbReference type="Proteomes" id="UP000007809">
    <property type="component" value="Chromosome"/>
</dbReference>
<dbReference type="eggNOG" id="COG1316">
    <property type="taxonomic scope" value="Bacteria"/>
</dbReference>
<keyword evidence="3" id="KW-0812">Transmembrane</keyword>
<name>F4CNE5_PSEUX</name>
<feature type="domain" description="Cell envelope-related transcriptional attenuator" evidence="4">
    <location>
        <begin position="104"/>
        <end position="272"/>
    </location>
</feature>
<dbReference type="Pfam" id="PF13399">
    <property type="entry name" value="LytR_C"/>
    <property type="match status" value="1"/>
</dbReference>
<feature type="region of interest" description="Disordered" evidence="2">
    <location>
        <begin position="472"/>
        <end position="495"/>
    </location>
</feature>
<evidence type="ECO:0000256" key="1">
    <source>
        <dbReference type="ARBA" id="ARBA00006068"/>
    </source>
</evidence>
<dbReference type="Pfam" id="PF03816">
    <property type="entry name" value="LytR_cpsA_psr"/>
    <property type="match status" value="1"/>
</dbReference>
<evidence type="ECO:0000259" key="5">
    <source>
        <dbReference type="Pfam" id="PF13399"/>
    </source>
</evidence>